<dbReference type="EMBL" id="GL888251">
    <property type="protein sequence ID" value="EGI63833.1"/>
    <property type="molecule type" value="Genomic_DNA"/>
</dbReference>
<sequence length="277" mass="32322">MVPYNEAKRLITAAVFEDDVIVYVKEREKRTWLWNLLLNVGIPRMDMKEKPAKHIIFGYCPLSTSPPSPPPSKEKARYWECPGEKASKSPMCSSDANAIKRVATSLQFLGRGESYPLFDSKSYVEIALRDHRGHELLLSLETWKGLYEQRWNIYKMLRNEYKDNFISVGPLTVSVCMLNDATLERLNSSSVRMMMTETMLRQEIQSNIIVDLTQLRADQLRLFHRLIEITDEVDDLTHVHINRIAFNHLIDNLDEMMEEEEVGEEVEEEVEGKWKRK</sequence>
<evidence type="ECO:0000313" key="2">
    <source>
        <dbReference type="Proteomes" id="UP000007755"/>
    </source>
</evidence>
<reference evidence="1" key="1">
    <citation type="submission" date="2011-02" db="EMBL/GenBank/DDBJ databases">
        <title>The genome of the leaf-cutting ant Acromyrmex echinatior suggests key adaptations to social evolution and fungus farming.</title>
        <authorList>
            <person name="Nygaard S."/>
            <person name="Zhang G."/>
        </authorList>
    </citation>
    <scope>NUCLEOTIDE SEQUENCE</scope>
</reference>
<keyword evidence="2" id="KW-1185">Reference proteome</keyword>
<dbReference type="OrthoDB" id="7547152at2759"/>
<accession>F4WPM9</accession>
<protein>
    <submittedName>
        <fullName evidence="1">Uncharacterized protein</fullName>
    </submittedName>
</protein>
<name>F4WPM9_ACREC</name>
<organism evidence="2">
    <name type="scientific">Acromyrmex echinatior</name>
    <name type="common">Panamanian leafcutter ant</name>
    <name type="synonym">Acromyrmex octospinosus echinatior</name>
    <dbReference type="NCBI Taxonomy" id="103372"/>
    <lineage>
        <taxon>Eukaryota</taxon>
        <taxon>Metazoa</taxon>
        <taxon>Ecdysozoa</taxon>
        <taxon>Arthropoda</taxon>
        <taxon>Hexapoda</taxon>
        <taxon>Insecta</taxon>
        <taxon>Pterygota</taxon>
        <taxon>Neoptera</taxon>
        <taxon>Endopterygota</taxon>
        <taxon>Hymenoptera</taxon>
        <taxon>Apocrita</taxon>
        <taxon>Aculeata</taxon>
        <taxon>Formicoidea</taxon>
        <taxon>Formicidae</taxon>
        <taxon>Myrmicinae</taxon>
        <taxon>Acromyrmex</taxon>
    </lineage>
</organism>
<dbReference type="Proteomes" id="UP000007755">
    <property type="component" value="Unassembled WGS sequence"/>
</dbReference>
<proteinExistence type="predicted"/>
<gene>
    <name evidence="1" type="ORF">G5I_07748</name>
</gene>
<evidence type="ECO:0000313" key="1">
    <source>
        <dbReference type="EMBL" id="EGI63833.1"/>
    </source>
</evidence>
<dbReference type="InParanoid" id="F4WPM9"/>
<dbReference type="AlphaFoldDB" id="F4WPM9"/>
<dbReference type="eggNOG" id="ENOG502RYMC">
    <property type="taxonomic scope" value="Eukaryota"/>
</dbReference>